<dbReference type="OrthoDB" id="1733656at2759"/>
<evidence type="ECO:0000313" key="6">
    <source>
        <dbReference type="Proteomes" id="UP000192356"/>
    </source>
</evidence>
<comment type="caution">
    <text evidence="5">The sequence shown here is derived from an EMBL/GenBank/DDBJ whole genome shotgun (WGS) entry which is preliminary data.</text>
</comment>
<proteinExistence type="inferred from homology"/>
<evidence type="ECO:0000256" key="2">
    <source>
        <dbReference type="ARBA" id="ARBA00022801"/>
    </source>
</evidence>
<keyword evidence="6" id="KW-1185">Reference proteome</keyword>
<evidence type="ECO:0000256" key="3">
    <source>
        <dbReference type="ARBA" id="ARBA00038050"/>
    </source>
</evidence>
<dbReference type="Gene3D" id="3.40.1490.10">
    <property type="entry name" value="Bit1"/>
    <property type="match status" value="1"/>
</dbReference>
<dbReference type="PANTHER" id="PTHR12649:SF11">
    <property type="entry name" value="PEPTIDYL-TRNA HYDROLASE 2, MITOCHONDRIAL"/>
    <property type="match status" value="1"/>
</dbReference>
<dbReference type="FunFam" id="3.40.1490.10:FF:000002">
    <property type="entry name" value="Peptidyl-tRNA hydrolase 2, mitochondrial"/>
    <property type="match status" value="1"/>
</dbReference>
<dbReference type="SUPFAM" id="SSF102462">
    <property type="entry name" value="Peptidyl-tRNA hydrolase II"/>
    <property type="match status" value="1"/>
</dbReference>
<evidence type="ECO:0000256" key="1">
    <source>
        <dbReference type="ARBA" id="ARBA00013260"/>
    </source>
</evidence>
<evidence type="ECO:0000256" key="4">
    <source>
        <dbReference type="ARBA" id="ARBA00048707"/>
    </source>
</evidence>
<accession>A0A1X0QE51</accession>
<dbReference type="InterPro" id="IPR002833">
    <property type="entry name" value="PTH2"/>
</dbReference>
<sequence>MKILITIVLVFTLIIVYIVMMGNKKNIKLVVDYTKEYRMVFIVNSDLKMGKGKVISQCMHGYDGILESLSLFREKDNLLRCWRNSGSAKIILKATEEEMKSLIVNNNYIHHYCVYDAGRTQVPSHSFTVLVFGPEIEDKLIELTKGLKLY</sequence>
<dbReference type="AlphaFoldDB" id="A0A1X0QE51"/>
<evidence type="ECO:0000313" key="5">
    <source>
        <dbReference type="EMBL" id="ORD97993.1"/>
    </source>
</evidence>
<reference evidence="5 6" key="1">
    <citation type="journal article" date="2017" name="Environ. Microbiol.">
        <title>Decay of the glycolytic pathway and adaptation to intranuclear parasitism within Enterocytozoonidae microsporidia.</title>
        <authorList>
            <person name="Wiredu Boakye D."/>
            <person name="Jaroenlak P."/>
            <person name="Prachumwat A."/>
            <person name="Williams T.A."/>
            <person name="Bateman K.S."/>
            <person name="Itsathitphaisarn O."/>
            <person name="Sritunyalucksana K."/>
            <person name="Paszkiewicz K.H."/>
            <person name="Moore K.A."/>
            <person name="Stentiford G.D."/>
            <person name="Williams B.A."/>
        </authorList>
    </citation>
    <scope>NUCLEOTIDE SEQUENCE [LARGE SCALE GENOMIC DNA]</scope>
    <source>
        <strain evidence="5 6">GB1</strain>
    </source>
</reference>
<dbReference type="VEuPathDB" id="MicrosporidiaDB:A0H76_1864"/>
<dbReference type="GO" id="GO:0005829">
    <property type="term" value="C:cytosol"/>
    <property type="evidence" value="ECO:0007669"/>
    <property type="project" value="TreeGrafter"/>
</dbReference>
<organism evidence="5 6">
    <name type="scientific">Hepatospora eriocheir</name>
    <dbReference type="NCBI Taxonomy" id="1081669"/>
    <lineage>
        <taxon>Eukaryota</taxon>
        <taxon>Fungi</taxon>
        <taxon>Fungi incertae sedis</taxon>
        <taxon>Microsporidia</taxon>
        <taxon>Hepatosporidae</taxon>
        <taxon>Hepatospora</taxon>
    </lineage>
</organism>
<protein>
    <recommendedName>
        <fullName evidence="1">peptidyl-tRNA hydrolase</fullName>
        <ecNumber evidence="1">3.1.1.29</ecNumber>
    </recommendedName>
</protein>
<dbReference type="VEuPathDB" id="MicrosporidiaDB:HERIO_173"/>
<comment type="similarity">
    <text evidence="3">Belongs to the PTH2 family.</text>
</comment>
<dbReference type="PANTHER" id="PTHR12649">
    <property type="entry name" value="PEPTIDYL-TRNA HYDROLASE 2"/>
    <property type="match status" value="1"/>
</dbReference>
<comment type="catalytic activity">
    <reaction evidence="4">
        <text>an N-acyl-L-alpha-aminoacyl-tRNA + H2O = an N-acyl-L-amino acid + a tRNA + H(+)</text>
        <dbReference type="Rhea" id="RHEA:54448"/>
        <dbReference type="Rhea" id="RHEA-COMP:10123"/>
        <dbReference type="Rhea" id="RHEA-COMP:13883"/>
        <dbReference type="ChEBI" id="CHEBI:15377"/>
        <dbReference type="ChEBI" id="CHEBI:15378"/>
        <dbReference type="ChEBI" id="CHEBI:59874"/>
        <dbReference type="ChEBI" id="CHEBI:78442"/>
        <dbReference type="ChEBI" id="CHEBI:138191"/>
        <dbReference type="EC" id="3.1.1.29"/>
    </reaction>
</comment>
<dbReference type="InterPro" id="IPR023476">
    <property type="entry name" value="Pep_tRNA_hydro_II_dom_sf"/>
</dbReference>
<dbReference type="GO" id="GO:0004045">
    <property type="term" value="F:peptidyl-tRNA hydrolase activity"/>
    <property type="evidence" value="ECO:0007669"/>
    <property type="project" value="UniProtKB-EC"/>
</dbReference>
<dbReference type="EC" id="3.1.1.29" evidence="1"/>
<dbReference type="EMBL" id="LVKB01000004">
    <property type="protein sequence ID" value="ORD97993.1"/>
    <property type="molecule type" value="Genomic_DNA"/>
</dbReference>
<keyword evidence="2" id="KW-0378">Hydrolase</keyword>
<name>A0A1X0QE51_9MICR</name>
<dbReference type="Pfam" id="PF01981">
    <property type="entry name" value="PTH2"/>
    <property type="match status" value="1"/>
</dbReference>
<gene>
    <name evidence="5" type="primary">PTH2</name>
    <name evidence="5" type="ORF">HERIO_173</name>
</gene>
<dbReference type="Proteomes" id="UP000192356">
    <property type="component" value="Unassembled WGS sequence"/>
</dbReference>